<proteinExistence type="predicted"/>
<organism evidence="3 4">
    <name type="scientific">Gymnopus androsaceus JB14</name>
    <dbReference type="NCBI Taxonomy" id="1447944"/>
    <lineage>
        <taxon>Eukaryota</taxon>
        <taxon>Fungi</taxon>
        <taxon>Dikarya</taxon>
        <taxon>Basidiomycota</taxon>
        <taxon>Agaricomycotina</taxon>
        <taxon>Agaricomycetes</taxon>
        <taxon>Agaricomycetidae</taxon>
        <taxon>Agaricales</taxon>
        <taxon>Marasmiineae</taxon>
        <taxon>Omphalotaceae</taxon>
        <taxon>Gymnopus</taxon>
    </lineage>
</organism>
<evidence type="ECO:0000256" key="2">
    <source>
        <dbReference type="SAM" id="Phobius"/>
    </source>
</evidence>
<feature type="transmembrane region" description="Helical" evidence="2">
    <location>
        <begin position="163"/>
        <end position="183"/>
    </location>
</feature>
<name>A0A6A4IBU6_9AGAR</name>
<dbReference type="EMBL" id="ML769401">
    <property type="protein sequence ID" value="KAE9406567.1"/>
    <property type="molecule type" value="Genomic_DNA"/>
</dbReference>
<dbReference type="Proteomes" id="UP000799118">
    <property type="component" value="Unassembled WGS sequence"/>
</dbReference>
<dbReference type="AlphaFoldDB" id="A0A6A4IBU6"/>
<accession>A0A6A4IBU6</accession>
<evidence type="ECO:0000313" key="3">
    <source>
        <dbReference type="EMBL" id="KAE9406567.1"/>
    </source>
</evidence>
<feature type="transmembrane region" description="Helical" evidence="2">
    <location>
        <begin position="219"/>
        <end position="239"/>
    </location>
</feature>
<dbReference type="OrthoDB" id="3265172at2759"/>
<feature type="compositionally biased region" description="Polar residues" evidence="1">
    <location>
        <begin position="35"/>
        <end position="44"/>
    </location>
</feature>
<keyword evidence="2" id="KW-1133">Transmembrane helix</keyword>
<gene>
    <name evidence="3" type="ORF">BT96DRAFT_987406</name>
</gene>
<protein>
    <submittedName>
        <fullName evidence="3">Uncharacterized protein</fullName>
    </submittedName>
</protein>
<keyword evidence="4" id="KW-1185">Reference proteome</keyword>
<evidence type="ECO:0000256" key="1">
    <source>
        <dbReference type="SAM" id="MobiDB-lite"/>
    </source>
</evidence>
<reference evidence="3" key="1">
    <citation type="journal article" date="2019" name="Environ. Microbiol.">
        <title>Fungal ecological strategies reflected in gene transcription - a case study of two litter decomposers.</title>
        <authorList>
            <person name="Barbi F."/>
            <person name="Kohler A."/>
            <person name="Barry K."/>
            <person name="Baskaran P."/>
            <person name="Daum C."/>
            <person name="Fauchery L."/>
            <person name="Ihrmark K."/>
            <person name="Kuo A."/>
            <person name="LaButti K."/>
            <person name="Lipzen A."/>
            <person name="Morin E."/>
            <person name="Grigoriev I.V."/>
            <person name="Henrissat B."/>
            <person name="Lindahl B."/>
            <person name="Martin F."/>
        </authorList>
    </citation>
    <scope>NUCLEOTIDE SEQUENCE</scope>
    <source>
        <strain evidence="3">JB14</strain>
    </source>
</reference>
<feature type="region of interest" description="Disordered" evidence="1">
    <location>
        <begin position="1"/>
        <end position="44"/>
    </location>
</feature>
<sequence>MINRLKKSKPDIAGPANAGRSRTQSSPQVALHPTLDQSNNTTNLVTPSASALVRSLDEGEQGSNTMKMALTSSSTPSLTRFSSSTPEILHNSTSNPFIRYAPRSRAEQYWAARALTAETLLVARKEHYEDVKSVTYVAETKRGNEVAQLSKLYDTRLMRLERLLVILLGFILIITFSMLFSQLSLVHSPPSGRQAQWAHFTIPILSPFASVVEHEVSVIGSKTITAIFLIIACLAYLLFRHWISRQSRNQPRAG</sequence>
<evidence type="ECO:0000313" key="4">
    <source>
        <dbReference type="Proteomes" id="UP000799118"/>
    </source>
</evidence>
<keyword evidence="2" id="KW-0812">Transmembrane</keyword>
<keyword evidence="2" id="KW-0472">Membrane</keyword>